<dbReference type="PROSITE" id="PS50042">
    <property type="entry name" value="CNMP_BINDING_3"/>
    <property type="match status" value="1"/>
</dbReference>
<dbReference type="PROSITE" id="PS51063">
    <property type="entry name" value="HTH_CRP_2"/>
    <property type="match status" value="1"/>
</dbReference>
<dbReference type="InterPro" id="IPR000595">
    <property type="entry name" value="cNMP-bd_dom"/>
</dbReference>
<dbReference type="InterPro" id="IPR014710">
    <property type="entry name" value="RmlC-like_jellyroll"/>
</dbReference>
<keyword evidence="7" id="KW-1185">Reference proteome</keyword>
<dbReference type="SUPFAM" id="SSF46785">
    <property type="entry name" value="Winged helix' DNA-binding domain"/>
    <property type="match status" value="1"/>
</dbReference>
<name>A0ABW7FKM6_9BURK</name>
<dbReference type="SMART" id="SM00419">
    <property type="entry name" value="HTH_CRP"/>
    <property type="match status" value="1"/>
</dbReference>
<evidence type="ECO:0000256" key="3">
    <source>
        <dbReference type="ARBA" id="ARBA00023163"/>
    </source>
</evidence>
<dbReference type="PANTHER" id="PTHR24567">
    <property type="entry name" value="CRP FAMILY TRANSCRIPTIONAL REGULATORY PROTEIN"/>
    <property type="match status" value="1"/>
</dbReference>
<keyword evidence="1" id="KW-0805">Transcription regulation</keyword>
<dbReference type="InterPro" id="IPR036388">
    <property type="entry name" value="WH-like_DNA-bd_sf"/>
</dbReference>
<evidence type="ECO:0000256" key="1">
    <source>
        <dbReference type="ARBA" id="ARBA00023015"/>
    </source>
</evidence>
<dbReference type="EMBL" id="JBIGHW010000007">
    <property type="protein sequence ID" value="MFG6441871.1"/>
    <property type="molecule type" value="Genomic_DNA"/>
</dbReference>
<dbReference type="Gene3D" id="1.10.10.10">
    <property type="entry name" value="Winged helix-like DNA-binding domain superfamily/Winged helix DNA-binding domain"/>
    <property type="match status" value="1"/>
</dbReference>
<evidence type="ECO:0000313" key="6">
    <source>
        <dbReference type="EMBL" id="MFG6441871.1"/>
    </source>
</evidence>
<organism evidence="6 7">
    <name type="scientific">Pelomonas margarita</name>
    <dbReference type="NCBI Taxonomy" id="3299031"/>
    <lineage>
        <taxon>Bacteria</taxon>
        <taxon>Pseudomonadati</taxon>
        <taxon>Pseudomonadota</taxon>
        <taxon>Betaproteobacteria</taxon>
        <taxon>Burkholderiales</taxon>
        <taxon>Sphaerotilaceae</taxon>
        <taxon>Roseateles</taxon>
    </lineage>
</organism>
<dbReference type="InterPro" id="IPR018490">
    <property type="entry name" value="cNMP-bd_dom_sf"/>
</dbReference>
<feature type="domain" description="Cyclic nucleotide-binding" evidence="4">
    <location>
        <begin position="12"/>
        <end position="119"/>
    </location>
</feature>
<protein>
    <submittedName>
        <fullName evidence="6">Crp/Fnr family transcriptional regulator</fullName>
    </submittedName>
</protein>
<evidence type="ECO:0000259" key="5">
    <source>
        <dbReference type="PROSITE" id="PS51063"/>
    </source>
</evidence>
<comment type="caution">
    <text evidence="6">The sequence shown here is derived from an EMBL/GenBank/DDBJ whole genome shotgun (WGS) entry which is preliminary data.</text>
</comment>
<dbReference type="InterPro" id="IPR036390">
    <property type="entry name" value="WH_DNA-bd_sf"/>
</dbReference>
<dbReference type="SMART" id="SM00100">
    <property type="entry name" value="cNMP"/>
    <property type="match status" value="1"/>
</dbReference>
<keyword evidence="3" id="KW-0804">Transcription</keyword>
<dbReference type="InterPro" id="IPR050397">
    <property type="entry name" value="Env_Response_Regulators"/>
</dbReference>
<sequence length="224" mass="23677">MPEYLALRDNPWFASLPATLADAVLAAGRVQPLAAGEVLFRQGDAPGDWHAVYSGAIKASSTAADGTESILAVLEPGNWFGEISLLDGGPRVHDATAMGATTVFAVPANAFARFMQDTAFATALARLMAGRLRTLFGIVEDATLRPTRARLARRLALLARGDATQALQARQHLPVSQEALAMMLGLTRQTLSKELGELAKAGAVKLGYRSIAIVDAALLDRLGE</sequence>
<dbReference type="RefSeq" id="WP_394398549.1">
    <property type="nucleotide sequence ID" value="NZ_JBIGHW010000007.1"/>
</dbReference>
<reference evidence="6 7" key="1">
    <citation type="submission" date="2024-08" db="EMBL/GenBank/DDBJ databases">
        <authorList>
            <person name="Lu H."/>
        </authorList>
    </citation>
    <scope>NUCLEOTIDE SEQUENCE [LARGE SCALE GENOMIC DNA]</scope>
    <source>
        <strain evidence="6 7">LKC17W</strain>
    </source>
</reference>
<dbReference type="Gene3D" id="2.60.120.10">
    <property type="entry name" value="Jelly Rolls"/>
    <property type="match status" value="1"/>
</dbReference>
<evidence type="ECO:0000313" key="7">
    <source>
        <dbReference type="Proteomes" id="UP001606301"/>
    </source>
</evidence>
<dbReference type="Pfam" id="PF13545">
    <property type="entry name" value="HTH_Crp_2"/>
    <property type="match status" value="1"/>
</dbReference>
<gene>
    <name evidence="6" type="ORF">ACG0Z3_14395</name>
</gene>
<dbReference type="SUPFAM" id="SSF51206">
    <property type="entry name" value="cAMP-binding domain-like"/>
    <property type="match status" value="1"/>
</dbReference>
<keyword evidence="2" id="KW-0238">DNA-binding</keyword>
<evidence type="ECO:0000256" key="2">
    <source>
        <dbReference type="ARBA" id="ARBA00023125"/>
    </source>
</evidence>
<feature type="domain" description="HTH crp-type" evidence="5">
    <location>
        <begin position="145"/>
        <end position="217"/>
    </location>
</feature>
<dbReference type="PANTHER" id="PTHR24567:SF74">
    <property type="entry name" value="HTH-TYPE TRANSCRIPTIONAL REGULATOR ARCR"/>
    <property type="match status" value="1"/>
</dbReference>
<accession>A0ABW7FKM6</accession>
<dbReference type="Pfam" id="PF00027">
    <property type="entry name" value="cNMP_binding"/>
    <property type="match status" value="1"/>
</dbReference>
<dbReference type="Proteomes" id="UP001606301">
    <property type="component" value="Unassembled WGS sequence"/>
</dbReference>
<dbReference type="CDD" id="cd00038">
    <property type="entry name" value="CAP_ED"/>
    <property type="match status" value="1"/>
</dbReference>
<evidence type="ECO:0000259" key="4">
    <source>
        <dbReference type="PROSITE" id="PS50042"/>
    </source>
</evidence>
<dbReference type="InterPro" id="IPR012318">
    <property type="entry name" value="HTH_CRP"/>
</dbReference>
<proteinExistence type="predicted"/>